<dbReference type="Gene3D" id="1.20.120.530">
    <property type="entry name" value="GntR ligand-binding domain-like"/>
    <property type="match status" value="1"/>
</dbReference>
<protein>
    <submittedName>
        <fullName evidence="5">FadR family transcriptional regulator</fullName>
    </submittedName>
</protein>
<dbReference type="SMART" id="SM00345">
    <property type="entry name" value="HTH_GNTR"/>
    <property type="match status" value="1"/>
</dbReference>
<dbReference type="InterPro" id="IPR036390">
    <property type="entry name" value="WH_DNA-bd_sf"/>
</dbReference>
<dbReference type="CDD" id="cd07377">
    <property type="entry name" value="WHTH_GntR"/>
    <property type="match status" value="1"/>
</dbReference>
<dbReference type="Pfam" id="PF07729">
    <property type="entry name" value="FCD"/>
    <property type="match status" value="1"/>
</dbReference>
<dbReference type="InterPro" id="IPR008920">
    <property type="entry name" value="TF_FadR/GntR_C"/>
</dbReference>
<evidence type="ECO:0000259" key="4">
    <source>
        <dbReference type="PROSITE" id="PS50949"/>
    </source>
</evidence>
<evidence type="ECO:0000256" key="2">
    <source>
        <dbReference type="ARBA" id="ARBA00023125"/>
    </source>
</evidence>
<keyword evidence="1" id="KW-0805">Transcription regulation</keyword>
<dbReference type="SUPFAM" id="SSF46785">
    <property type="entry name" value="Winged helix' DNA-binding domain"/>
    <property type="match status" value="1"/>
</dbReference>
<evidence type="ECO:0000313" key="5">
    <source>
        <dbReference type="EMBL" id="MBG0741697.1"/>
    </source>
</evidence>
<keyword evidence="3" id="KW-0804">Transcription</keyword>
<dbReference type="GO" id="GO:0003700">
    <property type="term" value="F:DNA-binding transcription factor activity"/>
    <property type="evidence" value="ECO:0007669"/>
    <property type="project" value="InterPro"/>
</dbReference>
<accession>A0A931CN86</accession>
<comment type="caution">
    <text evidence="5">The sequence shown here is derived from an EMBL/GenBank/DDBJ whole genome shotgun (WGS) entry which is preliminary data.</text>
</comment>
<sequence length="251" mass="27155">MSLKTGEGAQAPPIDGAALAGLERRSAMDAVRLRIATAIYLGLLKPGERLPGKDDVALGLSVSPITARRALTSLAEEGVVVRRRGRNGGTFVADAPPREALAALVARPDEFSRVHHLVDRRLLGECAVTHFAAQNISTHQLEQLDTLTVRMSSASSWSSYHQLDEEFHRLVASASGMGSAVDAYCEGLMELYEYFIPYPIEFLHVSNQDHIALVAALRDGQAASAVEISRRHVDTLHRTMFMGLADGAGEQ</sequence>
<dbReference type="Pfam" id="PF00392">
    <property type="entry name" value="GntR"/>
    <property type="match status" value="1"/>
</dbReference>
<evidence type="ECO:0000313" key="6">
    <source>
        <dbReference type="Proteomes" id="UP000655366"/>
    </source>
</evidence>
<dbReference type="PANTHER" id="PTHR43537">
    <property type="entry name" value="TRANSCRIPTIONAL REGULATOR, GNTR FAMILY"/>
    <property type="match status" value="1"/>
</dbReference>
<reference evidence="5 6" key="1">
    <citation type="submission" date="2020-11" db="EMBL/GenBank/DDBJ databases">
        <title>Arthrobacter antarcticus sp. nov., isolated from Antarctic Soil.</title>
        <authorList>
            <person name="Li J."/>
        </authorList>
    </citation>
    <scope>NUCLEOTIDE SEQUENCE [LARGE SCALE GENOMIC DNA]</scope>
    <source>
        <strain evidence="5 6">Z1-20</strain>
    </source>
</reference>
<evidence type="ECO:0000256" key="3">
    <source>
        <dbReference type="ARBA" id="ARBA00023163"/>
    </source>
</evidence>
<feature type="domain" description="HTH gntR-type" evidence="4">
    <location>
        <begin position="25"/>
        <end position="95"/>
    </location>
</feature>
<dbReference type="InterPro" id="IPR011711">
    <property type="entry name" value="GntR_C"/>
</dbReference>
<dbReference type="PROSITE" id="PS50949">
    <property type="entry name" value="HTH_GNTR"/>
    <property type="match status" value="1"/>
</dbReference>
<dbReference type="PANTHER" id="PTHR43537:SF24">
    <property type="entry name" value="GLUCONATE OPERON TRANSCRIPTIONAL REPRESSOR"/>
    <property type="match status" value="1"/>
</dbReference>
<dbReference type="Proteomes" id="UP000655366">
    <property type="component" value="Unassembled WGS sequence"/>
</dbReference>
<keyword evidence="2" id="KW-0238">DNA-binding</keyword>
<dbReference type="RefSeq" id="WP_196398630.1">
    <property type="nucleotide sequence ID" value="NZ_JADNYM010000037.1"/>
</dbReference>
<organism evidence="5 6">
    <name type="scientific">Arthrobacter terrae</name>
    <dbReference type="NCBI Taxonomy" id="2935737"/>
    <lineage>
        <taxon>Bacteria</taxon>
        <taxon>Bacillati</taxon>
        <taxon>Actinomycetota</taxon>
        <taxon>Actinomycetes</taxon>
        <taxon>Micrococcales</taxon>
        <taxon>Micrococcaceae</taxon>
        <taxon>Arthrobacter</taxon>
    </lineage>
</organism>
<dbReference type="GO" id="GO:0003677">
    <property type="term" value="F:DNA binding"/>
    <property type="evidence" value="ECO:0007669"/>
    <property type="project" value="UniProtKB-KW"/>
</dbReference>
<evidence type="ECO:0000256" key="1">
    <source>
        <dbReference type="ARBA" id="ARBA00023015"/>
    </source>
</evidence>
<keyword evidence="6" id="KW-1185">Reference proteome</keyword>
<dbReference type="Gene3D" id="1.10.10.10">
    <property type="entry name" value="Winged helix-like DNA-binding domain superfamily/Winged helix DNA-binding domain"/>
    <property type="match status" value="1"/>
</dbReference>
<dbReference type="EMBL" id="JADNYM010000037">
    <property type="protein sequence ID" value="MBG0741697.1"/>
    <property type="molecule type" value="Genomic_DNA"/>
</dbReference>
<proteinExistence type="predicted"/>
<gene>
    <name evidence="5" type="ORF">IV500_20265</name>
</gene>
<dbReference type="AlphaFoldDB" id="A0A931CN86"/>
<dbReference type="SMART" id="SM00895">
    <property type="entry name" value="FCD"/>
    <property type="match status" value="1"/>
</dbReference>
<dbReference type="InterPro" id="IPR000524">
    <property type="entry name" value="Tscrpt_reg_HTH_GntR"/>
</dbReference>
<dbReference type="InterPro" id="IPR036388">
    <property type="entry name" value="WH-like_DNA-bd_sf"/>
</dbReference>
<dbReference type="SUPFAM" id="SSF48008">
    <property type="entry name" value="GntR ligand-binding domain-like"/>
    <property type="match status" value="1"/>
</dbReference>
<name>A0A931CN86_9MICC</name>